<feature type="region of interest" description="Disordered" evidence="1">
    <location>
        <begin position="182"/>
        <end position="201"/>
    </location>
</feature>
<dbReference type="GO" id="GO:0044774">
    <property type="term" value="P:mitotic DNA integrity checkpoint signaling"/>
    <property type="evidence" value="ECO:0007669"/>
    <property type="project" value="TreeGrafter"/>
</dbReference>
<dbReference type="GO" id="GO:0015074">
    <property type="term" value="P:DNA integration"/>
    <property type="evidence" value="ECO:0007669"/>
    <property type="project" value="TreeGrafter"/>
</dbReference>
<evidence type="ECO:0000313" key="3">
    <source>
        <dbReference type="EnsemblMetazoa" id="GPPI049415-PA"/>
    </source>
</evidence>
<evidence type="ECO:0000313" key="4">
    <source>
        <dbReference type="Proteomes" id="UP000092460"/>
    </source>
</evidence>
<proteinExistence type="predicted"/>
<dbReference type="EMBL" id="JXJN01025835">
    <property type="status" value="NOT_ANNOTATED_CDS"/>
    <property type="molecule type" value="Genomic_DNA"/>
</dbReference>
<feature type="domain" description="Mos1 transposase HTH" evidence="2">
    <location>
        <begin position="34"/>
        <end position="83"/>
    </location>
</feature>
<dbReference type="Pfam" id="PF17906">
    <property type="entry name" value="HTH_48"/>
    <property type="match status" value="1"/>
</dbReference>
<dbReference type="GO" id="GO:0006303">
    <property type="term" value="P:double-strand break repair via nonhomologous end joining"/>
    <property type="evidence" value="ECO:0007669"/>
    <property type="project" value="TreeGrafter"/>
</dbReference>
<protein>
    <recommendedName>
        <fullName evidence="2">Mos1 transposase HTH domain-containing protein</fullName>
    </recommendedName>
</protein>
<evidence type="ECO:0000256" key="1">
    <source>
        <dbReference type="SAM" id="MobiDB-lite"/>
    </source>
</evidence>
<dbReference type="AlphaFoldDB" id="A0A1B0C548"/>
<dbReference type="InterPro" id="IPR041426">
    <property type="entry name" value="Mos1_HTH"/>
</dbReference>
<dbReference type="GO" id="GO:0003697">
    <property type="term" value="F:single-stranded DNA binding"/>
    <property type="evidence" value="ECO:0007669"/>
    <property type="project" value="TreeGrafter"/>
</dbReference>
<dbReference type="GO" id="GO:0003690">
    <property type="term" value="F:double-stranded DNA binding"/>
    <property type="evidence" value="ECO:0007669"/>
    <property type="project" value="TreeGrafter"/>
</dbReference>
<organism evidence="3 4">
    <name type="scientific">Glossina palpalis gambiensis</name>
    <dbReference type="NCBI Taxonomy" id="67801"/>
    <lineage>
        <taxon>Eukaryota</taxon>
        <taxon>Metazoa</taxon>
        <taxon>Ecdysozoa</taxon>
        <taxon>Arthropoda</taxon>
        <taxon>Hexapoda</taxon>
        <taxon>Insecta</taxon>
        <taxon>Pterygota</taxon>
        <taxon>Neoptera</taxon>
        <taxon>Endopterygota</taxon>
        <taxon>Diptera</taxon>
        <taxon>Brachycera</taxon>
        <taxon>Muscomorpha</taxon>
        <taxon>Hippoboscoidea</taxon>
        <taxon>Glossinidae</taxon>
        <taxon>Glossina</taxon>
    </lineage>
</organism>
<reference evidence="4" key="1">
    <citation type="submission" date="2015-01" db="EMBL/GenBank/DDBJ databases">
        <authorList>
            <person name="Aksoy S."/>
            <person name="Warren W."/>
            <person name="Wilson R.K."/>
        </authorList>
    </citation>
    <scope>NUCLEOTIDE SEQUENCE [LARGE SCALE GENOMIC DNA]</scope>
    <source>
        <strain evidence="4">IAEA</strain>
    </source>
</reference>
<reference evidence="3" key="2">
    <citation type="submission" date="2020-05" db="UniProtKB">
        <authorList>
            <consortium name="EnsemblMetazoa"/>
        </authorList>
    </citation>
    <scope>IDENTIFICATION</scope>
    <source>
        <strain evidence="3">IAEA</strain>
    </source>
</reference>
<dbReference type="GO" id="GO:0042800">
    <property type="term" value="F:histone H3K4 methyltransferase activity"/>
    <property type="evidence" value="ECO:0007669"/>
    <property type="project" value="TreeGrafter"/>
</dbReference>
<dbReference type="Proteomes" id="UP000092460">
    <property type="component" value="Unassembled WGS sequence"/>
</dbReference>
<dbReference type="PANTHER" id="PTHR46060:SF2">
    <property type="entry name" value="HISTONE-LYSINE N-METHYLTRANSFERASE SETMAR"/>
    <property type="match status" value="1"/>
</dbReference>
<dbReference type="GO" id="GO:0046975">
    <property type="term" value="F:histone H3K36 methyltransferase activity"/>
    <property type="evidence" value="ECO:0007669"/>
    <property type="project" value="TreeGrafter"/>
</dbReference>
<dbReference type="GO" id="GO:0035861">
    <property type="term" value="C:site of double-strand break"/>
    <property type="evidence" value="ECO:0007669"/>
    <property type="project" value="TreeGrafter"/>
</dbReference>
<accession>A0A1B0C548</accession>
<dbReference type="GO" id="GO:0000729">
    <property type="term" value="P:DNA double-strand break processing"/>
    <property type="evidence" value="ECO:0007669"/>
    <property type="project" value="TreeGrafter"/>
</dbReference>
<keyword evidence="4" id="KW-1185">Reference proteome</keyword>
<sequence>MKLLAITEKQLVAQSHKMFEQLVVTVIKMPVDNRTHIPHIILYHFGKGWKAAQSLHDPNEFFGEDTISESRWREWFAHSKSGDPSLEDKPGLGRSSNFEDQEAAQSLCDLKEVFGEGTISESRCREWFAHSKYGLENKPGLGRSSNFEDQEAAQSLHDLDELFGEGTISESRCREWFAHSKSGLEDKPGLGRSSNFEHRSR</sequence>
<dbReference type="GO" id="GO:0031297">
    <property type="term" value="P:replication fork processing"/>
    <property type="evidence" value="ECO:0007669"/>
    <property type="project" value="TreeGrafter"/>
</dbReference>
<dbReference type="Gene3D" id="1.10.10.1450">
    <property type="match status" value="3"/>
</dbReference>
<dbReference type="PANTHER" id="PTHR46060">
    <property type="entry name" value="MARINER MOS1 TRANSPOSASE-LIKE PROTEIN"/>
    <property type="match status" value="1"/>
</dbReference>
<dbReference type="GO" id="GO:0005634">
    <property type="term" value="C:nucleus"/>
    <property type="evidence" value="ECO:0007669"/>
    <property type="project" value="TreeGrafter"/>
</dbReference>
<dbReference type="GO" id="GO:0044547">
    <property type="term" value="F:DNA topoisomerase binding"/>
    <property type="evidence" value="ECO:0007669"/>
    <property type="project" value="TreeGrafter"/>
</dbReference>
<name>A0A1B0C548_9MUSC</name>
<dbReference type="GO" id="GO:0000793">
    <property type="term" value="C:condensed chromosome"/>
    <property type="evidence" value="ECO:0007669"/>
    <property type="project" value="TreeGrafter"/>
</dbReference>
<dbReference type="EnsemblMetazoa" id="GPPI049415-RA">
    <property type="protein sequence ID" value="GPPI049415-PA"/>
    <property type="gene ID" value="GPPI049415"/>
</dbReference>
<dbReference type="InterPro" id="IPR052709">
    <property type="entry name" value="Transposase-MT_Hybrid"/>
</dbReference>
<dbReference type="GO" id="GO:0000014">
    <property type="term" value="F:single-stranded DNA endodeoxyribonuclease activity"/>
    <property type="evidence" value="ECO:0007669"/>
    <property type="project" value="TreeGrafter"/>
</dbReference>
<evidence type="ECO:0000259" key="2">
    <source>
        <dbReference type="Pfam" id="PF17906"/>
    </source>
</evidence>
<dbReference type="VEuPathDB" id="VectorBase:GPPI049415"/>